<evidence type="ECO:0000313" key="3">
    <source>
        <dbReference type="Proteomes" id="UP000188268"/>
    </source>
</evidence>
<evidence type="ECO:0000256" key="1">
    <source>
        <dbReference type="SAM" id="MobiDB-lite"/>
    </source>
</evidence>
<dbReference type="Gramene" id="OMO91544">
    <property type="protein sequence ID" value="OMO91544"/>
    <property type="gene ID" value="CCACVL1_07080"/>
</dbReference>
<gene>
    <name evidence="2" type="ORF">CCACVL1_07080</name>
</gene>
<organism evidence="2 3">
    <name type="scientific">Corchorus capsularis</name>
    <name type="common">Jute</name>
    <dbReference type="NCBI Taxonomy" id="210143"/>
    <lineage>
        <taxon>Eukaryota</taxon>
        <taxon>Viridiplantae</taxon>
        <taxon>Streptophyta</taxon>
        <taxon>Embryophyta</taxon>
        <taxon>Tracheophyta</taxon>
        <taxon>Spermatophyta</taxon>
        <taxon>Magnoliopsida</taxon>
        <taxon>eudicotyledons</taxon>
        <taxon>Gunneridae</taxon>
        <taxon>Pentapetalae</taxon>
        <taxon>rosids</taxon>
        <taxon>malvids</taxon>
        <taxon>Malvales</taxon>
        <taxon>Malvaceae</taxon>
        <taxon>Grewioideae</taxon>
        <taxon>Apeibeae</taxon>
        <taxon>Corchorus</taxon>
    </lineage>
</organism>
<sequence>MGATDGAAVEEGSGRITSDGIEVEGTSWTGALVDEDCCCNDDSKEEVEGDNVAPDYRPIGAEFCKLSRVGDGLGSGIKIGY</sequence>
<dbReference type="Proteomes" id="UP000188268">
    <property type="component" value="Unassembled WGS sequence"/>
</dbReference>
<dbReference type="OrthoDB" id="10471389at2759"/>
<dbReference type="AlphaFoldDB" id="A0A1R3J9N7"/>
<comment type="caution">
    <text evidence="2">The sequence shown here is derived from an EMBL/GenBank/DDBJ whole genome shotgun (WGS) entry which is preliminary data.</text>
</comment>
<name>A0A1R3J9N7_COCAP</name>
<accession>A0A1R3J9N7</accession>
<reference evidence="2 3" key="1">
    <citation type="submission" date="2013-09" db="EMBL/GenBank/DDBJ databases">
        <title>Corchorus capsularis genome sequencing.</title>
        <authorList>
            <person name="Alam M."/>
            <person name="Haque M.S."/>
            <person name="Islam M.S."/>
            <person name="Emdad E.M."/>
            <person name="Islam M.M."/>
            <person name="Ahmed B."/>
            <person name="Halim A."/>
            <person name="Hossen Q.M.M."/>
            <person name="Hossain M.Z."/>
            <person name="Ahmed R."/>
            <person name="Khan M.M."/>
            <person name="Islam R."/>
            <person name="Rashid M.M."/>
            <person name="Khan S.A."/>
            <person name="Rahman M.S."/>
            <person name="Alam M."/>
        </authorList>
    </citation>
    <scope>NUCLEOTIDE SEQUENCE [LARGE SCALE GENOMIC DNA]</scope>
    <source>
        <strain evidence="3">cv. CVL-1</strain>
        <tissue evidence="2">Whole seedling</tissue>
    </source>
</reference>
<feature type="region of interest" description="Disordered" evidence="1">
    <location>
        <begin position="1"/>
        <end position="21"/>
    </location>
</feature>
<evidence type="ECO:0000313" key="2">
    <source>
        <dbReference type="EMBL" id="OMO91544.1"/>
    </source>
</evidence>
<keyword evidence="3" id="KW-1185">Reference proteome</keyword>
<protein>
    <submittedName>
        <fullName evidence="2">Uncharacterized protein</fullName>
    </submittedName>
</protein>
<dbReference type="EMBL" id="AWWV01008311">
    <property type="protein sequence ID" value="OMO91544.1"/>
    <property type="molecule type" value="Genomic_DNA"/>
</dbReference>
<proteinExistence type="predicted"/>